<dbReference type="EMBL" id="BSTK01000006">
    <property type="protein sequence ID" value="GLY86846.1"/>
    <property type="molecule type" value="Genomic_DNA"/>
</dbReference>
<keyword evidence="1" id="KW-0805">Transcription regulation</keyword>
<accession>A0A9W6RRK3</accession>
<dbReference type="GO" id="GO:0003700">
    <property type="term" value="F:DNA-binding transcription factor activity"/>
    <property type="evidence" value="ECO:0007669"/>
    <property type="project" value="InterPro"/>
</dbReference>
<evidence type="ECO:0000256" key="3">
    <source>
        <dbReference type="ARBA" id="ARBA00023163"/>
    </source>
</evidence>
<organism evidence="5 8">
    <name type="scientific">Actinoallomurus iriomotensis</name>
    <dbReference type="NCBI Taxonomy" id="478107"/>
    <lineage>
        <taxon>Bacteria</taxon>
        <taxon>Bacillati</taxon>
        <taxon>Actinomycetota</taxon>
        <taxon>Actinomycetes</taxon>
        <taxon>Streptosporangiales</taxon>
        <taxon>Thermomonosporaceae</taxon>
        <taxon>Actinoallomurus</taxon>
    </lineage>
</organism>
<dbReference type="Gene3D" id="1.10.10.10">
    <property type="entry name" value="Winged helix-like DNA-binding domain superfamily/Winged helix DNA-binding domain"/>
    <property type="match status" value="1"/>
</dbReference>
<protein>
    <submittedName>
        <fullName evidence="5">Transcriptional regulator</fullName>
    </submittedName>
</protein>
<dbReference type="GO" id="GO:0003677">
    <property type="term" value="F:DNA binding"/>
    <property type="evidence" value="ECO:0007669"/>
    <property type="project" value="UniProtKB-KW"/>
</dbReference>
<dbReference type="InterPro" id="IPR039422">
    <property type="entry name" value="MarR/SlyA-like"/>
</dbReference>
<proteinExistence type="predicted"/>
<dbReference type="InterPro" id="IPR023187">
    <property type="entry name" value="Tscrpt_reg_MarR-type_CS"/>
</dbReference>
<dbReference type="SUPFAM" id="SSF46785">
    <property type="entry name" value="Winged helix' DNA-binding domain"/>
    <property type="match status" value="1"/>
</dbReference>
<dbReference type="RefSeq" id="WP_285575360.1">
    <property type="nucleotide sequence ID" value="NZ_BSTJ01000014.1"/>
</dbReference>
<evidence type="ECO:0000313" key="5">
    <source>
        <dbReference type="EMBL" id="GLY80265.1"/>
    </source>
</evidence>
<dbReference type="Proteomes" id="UP001165135">
    <property type="component" value="Unassembled WGS sequence"/>
</dbReference>
<evidence type="ECO:0000259" key="4">
    <source>
        <dbReference type="PROSITE" id="PS50995"/>
    </source>
</evidence>
<dbReference type="PROSITE" id="PS01117">
    <property type="entry name" value="HTH_MARR_1"/>
    <property type="match status" value="1"/>
</dbReference>
<dbReference type="EMBL" id="BSTJ01000014">
    <property type="protein sequence ID" value="GLY80265.1"/>
    <property type="molecule type" value="Genomic_DNA"/>
</dbReference>
<comment type="caution">
    <text evidence="5">The sequence shown here is derived from an EMBL/GenBank/DDBJ whole genome shotgun (WGS) entry which is preliminary data.</text>
</comment>
<dbReference type="Pfam" id="PF01047">
    <property type="entry name" value="MarR"/>
    <property type="match status" value="1"/>
</dbReference>
<dbReference type="InterPro" id="IPR000835">
    <property type="entry name" value="HTH_MarR-typ"/>
</dbReference>
<dbReference type="GO" id="GO:0006950">
    <property type="term" value="P:response to stress"/>
    <property type="evidence" value="ECO:0007669"/>
    <property type="project" value="TreeGrafter"/>
</dbReference>
<dbReference type="PROSITE" id="PS50995">
    <property type="entry name" value="HTH_MARR_2"/>
    <property type="match status" value="1"/>
</dbReference>
<keyword evidence="7" id="KW-1185">Reference proteome</keyword>
<dbReference type="PANTHER" id="PTHR33164">
    <property type="entry name" value="TRANSCRIPTIONAL REGULATOR, MARR FAMILY"/>
    <property type="match status" value="1"/>
</dbReference>
<dbReference type="Proteomes" id="UP001165074">
    <property type="component" value="Unassembled WGS sequence"/>
</dbReference>
<dbReference type="PANTHER" id="PTHR33164:SF94">
    <property type="entry name" value="TRANSCRIPTIONAL REGULATORY PROTEIN-RELATED"/>
    <property type="match status" value="1"/>
</dbReference>
<evidence type="ECO:0000313" key="8">
    <source>
        <dbReference type="Proteomes" id="UP001165135"/>
    </source>
</evidence>
<dbReference type="InterPro" id="IPR036390">
    <property type="entry name" value="WH_DNA-bd_sf"/>
</dbReference>
<reference evidence="5" key="1">
    <citation type="submission" date="2023-03" db="EMBL/GenBank/DDBJ databases">
        <title>Actinoallomurus iriomotensis NBRC 103681.</title>
        <authorList>
            <person name="Ichikawa N."/>
            <person name="Sato H."/>
            <person name="Tonouchi N."/>
        </authorList>
    </citation>
    <scope>NUCLEOTIDE SEQUENCE</scope>
    <source>
        <strain evidence="5">NBRC 103681</strain>
    </source>
</reference>
<feature type="domain" description="HTH marR-type" evidence="4">
    <location>
        <begin position="19"/>
        <end position="153"/>
    </location>
</feature>
<evidence type="ECO:0000313" key="7">
    <source>
        <dbReference type="Proteomes" id="UP001165074"/>
    </source>
</evidence>
<evidence type="ECO:0000256" key="2">
    <source>
        <dbReference type="ARBA" id="ARBA00023125"/>
    </source>
</evidence>
<keyword evidence="3" id="KW-0804">Transcription</keyword>
<evidence type="ECO:0000313" key="6">
    <source>
        <dbReference type="EMBL" id="GLY86846.1"/>
    </source>
</evidence>
<sequence>MAEHAVWSSPATEPSGEDVNAVTTAVLTASRLLVAISARSLAAVEERVTLPQFRMLVVLASRPRMKLVTLAEQLAVNPSTAMRMVERLVAAGLVDRRVNPESRREILLRLTDAGAQIVDEVTARRREEIAAIVAAMAPGQRAGLIAALQAFTEAGGEPALGEPVYDTLTLGWQ</sequence>
<dbReference type="SMART" id="SM00347">
    <property type="entry name" value="HTH_MARR"/>
    <property type="match status" value="1"/>
</dbReference>
<keyword evidence="2" id="KW-0238">DNA-binding</keyword>
<dbReference type="AlphaFoldDB" id="A0A9W6RRK3"/>
<dbReference type="InterPro" id="IPR036388">
    <property type="entry name" value="WH-like_DNA-bd_sf"/>
</dbReference>
<evidence type="ECO:0000256" key="1">
    <source>
        <dbReference type="ARBA" id="ARBA00023015"/>
    </source>
</evidence>
<gene>
    <name evidence="5" type="ORF">Airi01_085320</name>
    <name evidence="6" type="ORF">Airi02_047750</name>
</gene>
<name>A0A9W6RRK3_9ACTN</name>
<reference evidence="6" key="2">
    <citation type="submission" date="2023-03" db="EMBL/GenBank/DDBJ databases">
        <title>Actinoallomurus iriomotensis NBRC 103684.</title>
        <authorList>
            <person name="Ichikawa N."/>
            <person name="Sato H."/>
            <person name="Tonouchi N."/>
        </authorList>
    </citation>
    <scope>NUCLEOTIDE SEQUENCE</scope>
    <source>
        <strain evidence="6">NBRC 103684</strain>
    </source>
</reference>